<evidence type="ECO:0000256" key="2">
    <source>
        <dbReference type="ARBA" id="ARBA00023027"/>
    </source>
</evidence>
<comment type="caution">
    <text evidence="4">The sequence shown here is derived from an EMBL/GenBank/DDBJ whole genome shotgun (WGS) entry which is preliminary data.</text>
</comment>
<dbReference type="PANTHER" id="PTHR43333:SF1">
    <property type="entry name" value="D-ISOMER SPECIFIC 2-HYDROXYACID DEHYDROGENASE NAD-BINDING DOMAIN-CONTAINING PROTEIN"/>
    <property type="match status" value="1"/>
</dbReference>
<dbReference type="EMBL" id="JBBMFJ010000009">
    <property type="protein sequence ID" value="MEQ2562761.1"/>
    <property type="molecule type" value="Genomic_DNA"/>
</dbReference>
<accession>A0ABV1HKB3</accession>
<dbReference type="Pfam" id="PF02826">
    <property type="entry name" value="2-Hacid_dh_C"/>
    <property type="match status" value="1"/>
</dbReference>
<dbReference type="InterPro" id="IPR036291">
    <property type="entry name" value="NAD(P)-bd_dom_sf"/>
</dbReference>
<keyword evidence="1" id="KW-0560">Oxidoreductase</keyword>
<dbReference type="InterPro" id="IPR006140">
    <property type="entry name" value="D-isomer_DH_NAD-bd"/>
</dbReference>
<proteinExistence type="predicted"/>
<keyword evidence="5" id="KW-1185">Reference proteome</keyword>
<protein>
    <submittedName>
        <fullName evidence="4">D-2-hydroxyacid dehydrogenase</fullName>
    </submittedName>
</protein>
<dbReference type="Gene3D" id="3.40.50.720">
    <property type="entry name" value="NAD(P)-binding Rossmann-like Domain"/>
    <property type="match status" value="2"/>
</dbReference>
<evidence type="ECO:0000256" key="1">
    <source>
        <dbReference type="ARBA" id="ARBA00023002"/>
    </source>
</evidence>
<dbReference type="CDD" id="cd05300">
    <property type="entry name" value="2-Hacid_dh_1"/>
    <property type="match status" value="1"/>
</dbReference>
<evidence type="ECO:0000259" key="3">
    <source>
        <dbReference type="Pfam" id="PF02826"/>
    </source>
</evidence>
<sequence>MKNILVAMPFHDAHKAYIEKIGAGCEFHYTTIKTATAEEVKAADIIFGNISPELVKQNDHLEWMQLNSAGSDQYCKPGVIGPDTILTCATGAYGLSVSEHMVSMSMMLCRKMDLYMKNQMNHEWKEEGSVTSIWNSTTLVAGLGDIGSEYAKRMKALGSHVIGIRRHVADKPDFIDELYTMDQLDEVLPKVDFAVFILPSTPATHHIMDERRLRLMKPGSYLINAGRGDAVDCDALNKVLCEGVSLAGCALDVTEPEPLPADHPLWDAPRTIITPHSAGKFHLQETFERIVRITGENLEKYLAGEKLKMRNQVDVKTGNRK</sequence>
<evidence type="ECO:0000313" key="5">
    <source>
        <dbReference type="Proteomes" id="UP001437460"/>
    </source>
</evidence>
<evidence type="ECO:0000313" key="4">
    <source>
        <dbReference type="EMBL" id="MEQ2562761.1"/>
    </source>
</evidence>
<keyword evidence="2" id="KW-0520">NAD</keyword>
<organism evidence="4 5">
    <name type="scientific">Ventrimonas faecis</name>
    <dbReference type="NCBI Taxonomy" id="3133170"/>
    <lineage>
        <taxon>Bacteria</taxon>
        <taxon>Bacillati</taxon>
        <taxon>Bacillota</taxon>
        <taxon>Clostridia</taxon>
        <taxon>Lachnospirales</taxon>
        <taxon>Lachnospiraceae</taxon>
        <taxon>Ventrimonas</taxon>
    </lineage>
</organism>
<feature type="domain" description="D-isomer specific 2-hydroxyacid dehydrogenase NAD-binding" evidence="3">
    <location>
        <begin position="103"/>
        <end position="278"/>
    </location>
</feature>
<dbReference type="RefSeq" id="WP_349228998.1">
    <property type="nucleotide sequence ID" value="NZ_JBBMFJ010000009.1"/>
</dbReference>
<dbReference type="SUPFAM" id="SSF52283">
    <property type="entry name" value="Formate/glycerate dehydrogenase catalytic domain-like"/>
    <property type="match status" value="1"/>
</dbReference>
<dbReference type="Proteomes" id="UP001437460">
    <property type="component" value="Unassembled WGS sequence"/>
</dbReference>
<dbReference type="PANTHER" id="PTHR43333">
    <property type="entry name" value="2-HACID_DH_C DOMAIN-CONTAINING PROTEIN"/>
    <property type="match status" value="1"/>
</dbReference>
<reference evidence="4 5" key="1">
    <citation type="submission" date="2024-03" db="EMBL/GenBank/DDBJ databases">
        <title>Human intestinal bacterial collection.</title>
        <authorList>
            <person name="Pauvert C."/>
            <person name="Hitch T.C.A."/>
            <person name="Clavel T."/>
        </authorList>
    </citation>
    <scope>NUCLEOTIDE SEQUENCE [LARGE SCALE GENOMIC DNA]</scope>
    <source>
        <strain evidence="4 5">CLA-AP-H27</strain>
    </source>
</reference>
<dbReference type="SUPFAM" id="SSF51735">
    <property type="entry name" value="NAD(P)-binding Rossmann-fold domains"/>
    <property type="match status" value="1"/>
</dbReference>
<gene>
    <name evidence="4" type="ORF">WMO41_06250</name>
</gene>
<name>A0ABV1HKB3_9FIRM</name>